<proteinExistence type="predicted"/>
<feature type="non-terminal residue" evidence="1">
    <location>
        <position position="55"/>
    </location>
</feature>
<reference evidence="1" key="1">
    <citation type="journal article" date="2014" name="Front. Microbiol.">
        <title>High frequency of phylogenetically diverse reductive dehalogenase-homologous genes in deep subseafloor sedimentary metagenomes.</title>
        <authorList>
            <person name="Kawai M."/>
            <person name="Futagami T."/>
            <person name="Toyoda A."/>
            <person name="Takaki Y."/>
            <person name="Nishi S."/>
            <person name="Hori S."/>
            <person name="Arai W."/>
            <person name="Tsubouchi T."/>
            <person name="Morono Y."/>
            <person name="Uchiyama I."/>
            <person name="Ito T."/>
            <person name="Fujiyama A."/>
            <person name="Inagaki F."/>
            <person name="Takami H."/>
        </authorList>
    </citation>
    <scope>NUCLEOTIDE SEQUENCE</scope>
    <source>
        <strain evidence="1">Expedition CK06-06</strain>
    </source>
</reference>
<dbReference type="Gene3D" id="3.20.20.80">
    <property type="entry name" value="Glycosidases"/>
    <property type="match status" value="1"/>
</dbReference>
<evidence type="ECO:0000313" key="1">
    <source>
        <dbReference type="EMBL" id="GAH67739.1"/>
    </source>
</evidence>
<sequence length="55" mass="6046">MTDRIGEVLVIDVSEGVGLIDYEAVAEFGIDGVIMRGTSAKIFDERFHPNWDGFG</sequence>
<comment type="caution">
    <text evidence="1">The sequence shown here is derived from an EMBL/GenBank/DDBJ whole genome shotgun (WGS) entry which is preliminary data.</text>
</comment>
<organism evidence="1">
    <name type="scientific">marine sediment metagenome</name>
    <dbReference type="NCBI Taxonomy" id="412755"/>
    <lineage>
        <taxon>unclassified sequences</taxon>
        <taxon>metagenomes</taxon>
        <taxon>ecological metagenomes</taxon>
    </lineage>
</organism>
<name>X1INP1_9ZZZZ</name>
<dbReference type="AlphaFoldDB" id="X1INP1"/>
<dbReference type="EMBL" id="BARU01034796">
    <property type="protein sequence ID" value="GAH67739.1"/>
    <property type="molecule type" value="Genomic_DNA"/>
</dbReference>
<gene>
    <name evidence="1" type="ORF">S03H2_54571</name>
</gene>
<protein>
    <submittedName>
        <fullName evidence="1">Uncharacterized protein</fullName>
    </submittedName>
</protein>
<accession>X1INP1</accession>